<reference evidence="1 2" key="1">
    <citation type="submission" date="2019-06" db="EMBL/GenBank/DDBJ databases">
        <title>Genome sequence analysis of &gt;100 Bacillus licheniformis strains suggests intrinsic resistance to this species.</title>
        <authorList>
            <person name="Wels M."/>
            <person name="Siezen R.J."/>
            <person name="Johansen E."/>
            <person name="Stuer-Lauridsen B."/>
            <person name="Bjerre K."/>
            <person name="Nielsen B.K.K."/>
        </authorList>
    </citation>
    <scope>NUCLEOTIDE SEQUENCE [LARGE SCALE GENOMIC DNA]</scope>
    <source>
        <strain evidence="1 2">BAC-16736</strain>
    </source>
</reference>
<gene>
    <name evidence="1" type="ORF">CHCC16736_0596</name>
</gene>
<name>A0A8B5Y786_BACLI</name>
<evidence type="ECO:0000313" key="1">
    <source>
        <dbReference type="EMBL" id="TWL22133.1"/>
    </source>
</evidence>
<dbReference type="Proteomes" id="UP000435910">
    <property type="component" value="Unassembled WGS sequence"/>
</dbReference>
<accession>A0A8B5Y786</accession>
<dbReference type="EMBL" id="NILC01000030">
    <property type="protein sequence ID" value="TWL22133.1"/>
    <property type="molecule type" value="Genomic_DNA"/>
</dbReference>
<evidence type="ECO:0000313" key="2">
    <source>
        <dbReference type="Proteomes" id="UP000435910"/>
    </source>
</evidence>
<sequence>MVKDFSGKVFMMGTIVAIKNHEMTILEEVSRAVYTEMLKEASDSEEQIYISWKEDFDSDYGY</sequence>
<comment type="caution">
    <text evidence="1">The sequence shown here is derived from an EMBL/GenBank/DDBJ whole genome shotgun (WGS) entry which is preliminary data.</text>
</comment>
<proteinExistence type="predicted"/>
<protein>
    <submittedName>
        <fullName evidence="1">Uncharacterized protein</fullName>
    </submittedName>
</protein>
<dbReference type="RefSeq" id="WP_003181278.1">
    <property type="nucleotide sequence ID" value="NZ_JBCGBC010000008.1"/>
</dbReference>
<organism evidence="1 2">
    <name type="scientific">Bacillus licheniformis</name>
    <dbReference type="NCBI Taxonomy" id="1402"/>
    <lineage>
        <taxon>Bacteria</taxon>
        <taxon>Bacillati</taxon>
        <taxon>Bacillota</taxon>
        <taxon>Bacilli</taxon>
        <taxon>Bacillales</taxon>
        <taxon>Bacillaceae</taxon>
        <taxon>Bacillus</taxon>
    </lineage>
</organism>
<dbReference type="AlphaFoldDB" id="A0A8B5Y786"/>